<dbReference type="EMBL" id="CM004482">
    <property type="protein sequence ID" value="OCT64012.1"/>
    <property type="molecule type" value="Genomic_DNA"/>
</dbReference>
<feature type="non-terminal residue" evidence="2">
    <location>
        <position position="121"/>
    </location>
</feature>
<evidence type="ECO:0000313" key="2">
    <source>
        <dbReference type="EMBL" id="OCT64012.1"/>
    </source>
</evidence>
<reference evidence="3" key="1">
    <citation type="journal article" date="2016" name="Nature">
        <title>Genome evolution in the allotetraploid frog Xenopus laevis.</title>
        <authorList>
            <person name="Session A.M."/>
            <person name="Uno Y."/>
            <person name="Kwon T."/>
            <person name="Chapman J.A."/>
            <person name="Toyoda A."/>
            <person name="Takahashi S."/>
            <person name="Fukui A."/>
            <person name="Hikosaka A."/>
            <person name="Suzuki A."/>
            <person name="Kondo M."/>
            <person name="van Heeringen S.J."/>
            <person name="Quigley I."/>
            <person name="Heinz S."/>
            <person name="Ogino H."/>
            <person name="Ochi H."/>
            <person name="Hellsten U."/>
            <person name="Lyons J.B."/>
            <person name="Simakov O."/>
            <person name="Putnam N."/>
            <person name="Stites J."/>
            <person name="Kuroki Y."/>
            <person name="Tanaka T."/>
            <person name="Michiue T."/>
            <person name="Watanabe M."/>
            <person name="Bogdanovic O."/>
            <person name="Lister R."/>
            <person name="Georgiou G."/>
            <person name="Paranjpe S.S."/>
            <person name="van Kruijsbergen I."/>
            <person name="Shu S."/>
            <person name="Carlson J."/>
            <person name="Kinoshita T."/>
            <person name="Ohta Y."/>
            <person name="Mawaribuchi S."/>
            <person name="Jenkins J."/>
            <person name="Grimwood J."/>
            <person name="Schmutz J."/>
            <person name="Mitros T."/>
            <person name="Mozaffari S.V."/>
            <person name="Suzuki Y."/>
            <person name="Haramoto Y."/>
            <person name="Yamamoto T.S."/>
            <person name="Takagi C."/>
            <person name="Heald R."/>
            <person name="Miller K."/>
            <person name="Haudenschild C."/>
            <person name="Kitzman J."/>
            <person name="Nakayama T."/>
            <person name="Izutsu Y."/>
            <person name="Robert J."/>
            <person name="Fortriede J."/>
            <person name="Burns K."/>
            <person name="Lotay V."/>
            <person name="Karimi K."/>
            <person name="Yasuoka Y."/>
            <person name="Dichmann D.S."/>
            <person name="Flajnik M.F."/>
            <person name="Houston D.W."/>
            <person name="Shendure J."/>
            <person name="DuPasquier L."/>
            <person name="Vize P.D."/>
            <person name="Zorn A.M."/>
            <person name="Ito M."/>
            <person name="Marcotte E.M."/>
            <person name="Wallingford J.B."/>
            <person name="Ito Y."/>
            <person name="Asashima M."/>
            <person name="Ueno N."/>
            <person name="Matsuda Y."/>
            <person name="Veenstra G.J."/>
            <person name="Fujiyama A."/>
            <person name="Harland R.M."/>
            <person name="Taira M."/>
            <person name="Rokhsar D.S."/>
        </authorList>
    </citation>
    <scope>NUCLEOTIDE SEQUENCE [LARGE SCALE GENOMIC DNA]</scope>
    <source>
        <strain evidence="3">J</strain>
    </source>
</reference>
<sequence length="121" mass="13316">MLCWIIAVSFSIEDTHHILRLISIIVGIPSFNFRAIAHLVAKHICEQQARTGNLPGEQSLNSVLERDVDGKVRRASQGSGVICLCKISLRRANMSCQRAETSGHSHHMCKSSPSASQPLKQ</sequence>
<dbReference type="Proteomes" id="UP000694892">
    <property type="component" value="Chromosome 9_10L"/>
</dbReference>
<feature type="compositionally biased region" description="Polar residues" evidence="1">
    <location>
        <begin position="111"/>
        <end position="121"/>
    </location>
</feature>
<gene>
    <name evidence="2" type="ORF">XELAEV_18045111mg</name>
</gene>
<name>A0A974C001_XENLA</name>
<evidence type="ECO:0000256" key="1">
    <source>
        <dbReference type="SAM" id="MobiDB-lite"/>
    </source>
</evidence>
<protein>
    <submittedName>
        <fullName evidence="2">Uncharacterized protein</fullName>
    </submittedName>
</protein>
<evidence type="ECO:0000313" key="3">
    <source>
        <dbReference type="Proteomes" id="UP000694892"/>
    </source>
</evidence>
<dbReference type="AlphaFoldDB" id="A0A974C001"/>
<feature type="region of interest" description="Disordered" evidence="1">
    <location>
        <begin position="100"/>
        <end position="121"/>
    </location>
</feature>
<organism evidence="2 3">
    <name type="scientific">Xenopus laevis</name>
    <name type="common">African clawed frog</name>
    <dbReference type="NCBI Taxonomy" id="8355"/>
    <lineage>
        <taxon>Eukaryota</taxon>
        <taxon>Metazoa</taxon>
        <taxon>Chordata</taxon>
        <taxon>Craniata</taxon>
        <taxon>Vertebrata</taxon>
        <taxon>Euteleostomi</taxon>
        <taxon>Amphibia</taxon>
        <taxon>Batrachia</taxon>
        <taxon>Anura</taxon>
        <taxon>Pipoidea</taxon>
        <taxon>Pipidae</taxon>
        <taxon>Xenopodinae</taxon>
        <taxon>Xenopus</taxon>
        <taxon>Xenopus</taxon>
    </lineage>
</organism>
<accession>A0A974C001</accession>
<proteinExistence type="predicted"/>